<dbReference type="SUPFAM" id="SSF54160">
    <property type="entry name" value="Chromo domain-like"/>
    <property type="match status" value="1"/>
</dbReference>
<feature type="compositionally biased region" description="Basic and acidic residues" evidence="4">
    <location>
        <begin position="75"/>
        <end position="84"/>
    </location>
</feature>
<evidence type="ECO:0000313" key="6">
    <source>
        <dbReference type="EMBL" id="PWI73200.1"/>
    </source>
</evidence>
<accession>A0A2U3EFH8</accession>
<evidence type="ECO:0000259" key="5">
    <source>
        <dbReference type="PROSITE" id="PS50013"/>
    </source>
</evidence>
<dbReference type="InterPro" id="IPR051219">
    <property type="entry name" value="Heterochromatin_chromo-domain"/>
</dbReference>
<dbReference type="CDD" id="cd00024">
    <property type="entry name" value="CD_CSD"/>
    <property type="match status" value="1"/>
</dbReference>
<evidence type="ECO:0000256" key="3">
    <source>
        <dbReference type="ARBA" id="ARBA00023242"/>
    </source>
</evidence>
<dbReference type="InterPro" id="IPR023780">
    <property type="entry name" value="Chromo_domain"/>
</dbReference>
<evidence type="ECO:0000256" key="1">
    <source>
        <dbReference type="ARBA" id="ARBA00004123"/>
    </source>
</evidence>
<dbReference type="InterPro" id="IPR016197">
    <property type="entry name" value="Chromo-like_dom_sf"/>
</dbReference>
<dbReference type="PANTHER" id="PTHR22812">
    <property type="entry name" value="CHROMOBOX PROTEIN"/>
    <property type="match status" value="1"/>
</dbReference>
<comment type="caution">
    <text evidence="6">The sequence shown here is derived from an EMBL/GenBank/DDBJ whole genome shotgun (WGS) entry which is preliminary data.</text>
</comment>
<dbReference type="GO" id="GO:0008168">
    <property type="term" value="F:methyltransferase activity"/>
    <property type="evidence" value="ECO:0007669"/>
    <property type="project" value="UniProtKB-KW"/>
</dbReference>
<feature type="domain" description="Chromo" evidence="5">
    <location>
        <begin position="155"/>
        <end position="215"/>
    </location>
</feature>
<dbReference type="Gene3D" id="2.40.50.40">
    <property type="match status" value="1"/>
</dbReference>
<proteinExistence type="predicted"/>
<dbReference type="Proteomes" id="UP000245956">
    <property type="component" value="Unassembled WGS sequence"/>
</dbReference>
<reference evidence="6 7" key="1">
    <citation type="journal article" date="2016" name="Front. Microbiol.">
        <title>Genome and transcriptome sequences reveal the specific parasitism of the nematophagous Purpureocillium lilacinum 36-1.</title>
        <authorList>
            <person name="Xie J."/>
            <person name="Li S."/>
            <person name="Mo C."/>
            <person name="Xiao X."/>
            <person name="Peng D."/>
            <person name="Wang G."/>
            <person name="Xiao Y."/>
        </authorList>
    </citation>
    <scope>NUCLEOTIDE SEQUENCE [LARGE SCALE GENOMIC DNA]</scope>
    <source>
        <strain evidence="6 7">36-1</strain>
    </source>
</reference>
<dbReference type="InterPro" id="IPR000953">
    <property type="entry name" value="Chromo/chromo_shadow_dom"/>
</dbReference>
<dbReference type="Pfam" id="PF00385">
    <property type="entry name" value="Chromo"/>
    <property type="match status" value="1"/>
</dbReference>
<dbReference type="GO" id="GO:0006338">
    <property type="term" value="P:chromatin remodeling"/>
    <property type="evidence" value="ECO:0007669"/>
    <property type="project" value="UniProtKB-ARBA"/>
</dbReference>
<evidence type="ECO:0000256" key="2">
    <source>
        <dbReference type="ARBA" id="ARBA00011353"/>
    </source>
</evidence>
<comment type="subunit">
    <text evidence="2">Component of the NuA4 histone acetyltransferase complex.</text>
</comment>
<evidence type="ECO:0000313" key="7">
    <source>
        <dbReference type="Proteomes" id="UP000245956"/>
    </source>
</evidence>
<dbReference type="GO" id="GO:0005634">
    <property type="term" value="C:nucleus"/>
    <property type="evidence" value="ECO:0007669"/>
    <property type="project" value="UniProtKB-SubCell"/>
</dbReference>
<organism evidence="6 7">
    <name type="scientific">Purpureocillium lilacinum</name>
    <name type="common">Paecilomyces lilacinus</name>
    <dbReference type="NCBI Taxonomy" id="33203"/>
    <lineage>
        <taxon>Eukaryota</taxon>
        <taxon>Fungi</taxon>
        <taxon>Dikarya</taxon>
        <taxon>Ascomycota</taxon>
        <taxon>Pezizomycotina</taxon>
        <taxon>Sordariomycetes</taxon>
        <taxon>Hypocreomycetidae</taxon>
        <taxon>Hypocreales</taxon>
        <taxon>Ophiocordycipitaceae</taxon>
        <taxon>Purpureocillium</taxon>
    </lineage>
</organism>
<comment type="subcellular location">
    <subcellularLocation>
        <location evidence="1">Nucleus</location>
    </subcellularLocation>
</comment>
<protein>
    <submittedName>
        <fullName evidence="6">Putative H3K9 methyltransferase</fullName>
    </submittedName>
</protein>
<evidence type="ECO:0000256" key="4">
    <source>
        <dbReference type="SAM" id="MobiDB-lite"/>
    </source>
</evidence>
<feature type="compositionally biased region" description="Polar residues" evidence="4">
    <location>
        <begin position="107"/>
        <end position="123"/>
    </location>
</feature>
<name>A0A2U3EFH8_PURLI</name>
<dbReference type="SMART" id="SM00298">
    <property type="entry name" value="CHROMO"/>
    <property type="match status" value="1"/>
</dbReference>
<keyword evidence="6" id="KW-0489">Methyltransferase</keyword>
<dbReference type="PROSITE" id="PS50013">
    <property type="entry name" value="CHROMO_2"/>
    <property type="match status" value="1"/>
</dbReference>
<keyword evidence="3" id="KW-0539">Nucleus</keyword>
<feature type="region of interest" description="Disordered" evidence="4">
    <location>
        <begin position="51"/>
        <end position="152"/>
    </location>
</feature>
<dbReference type="AlphaFoldDB" id="A0A2U3EFH8"/>
<dbReference type="EMBL" id="LCWV01000005">
    <property type="protein sequence ID" value="PWI73200.1"/>
    <property type="molecule type" value="Genomic_DNA"/>
</dbReference>
<dbReference type="GO" id="GO:0032259">
    <property type="term" value="P:methylation"/>
    <property type="evidence" value="ECO:0007669"/>
    <property type="project" value="UniProtKB-KW"/>
</dbReference>
<sequence>MTPGKVSVFIGREVRVDRAEAENIRHSIEPAAASFPEPSAIVSDTAHNLYNTDDEALDGVSVSENGESSPGNDEWSDHEREKKRIAPAVTSRRQKRRSDAPRRSIRLRTTTVSSARLSSTSTGKMAKTKVSKTTSTSVRTPQKRQSKRPLPDDEWEVDKIVDDRIDADTYVHYYLVQWKGWAPKHNTWEPKRNLSHCWSIIEEYEAQVQRGQAGK</sequence>
<gene>
    <name evidence="6" type="ORF">PCL_10215</name>
</gene>
<feature type="compositionally biased region" description="Polar residues" evidence="4">
    <location>
        <begin position="62"/>
        <end position="71"/>
    </location>
</feature>
<keyword evidence="6" id="KW-0808">Transferase</keyword>